<protein>
    <submittedName>
        <fullName evidence="2">Exported protein</fullName>
    </submittedName>
</protein>
<dbReference type="RefSeq" id="WP_012418348.1">
    <property type="nucleotide sequence ID" value="NC_010645.1"/>
</dbReference>
<dbReference type="InterPro" id="IPR010239">
    <property type="entry name" value="CHP02001"/>
</dbReference>
<dbReference type="KEGG" id="bav:BAV2706"/>
<feature type="chain" id="PRO_5004211825" evidence="1">
    <location>
        <begin position="23"/>
        <end position="247"/>
    </location>
</feature>
<dbReference type="NCBIfam" id="TIGR02001">
    <property type="entry name" value="gcw_chp"/>
    <property type="match status" value="1"/>
</dbReference>
<dbReference type="HOGENOM" id="CLU_074587_2_0_4"/>
<feature type="signal peptide" evidence="1">
    <location>
        <begin position="1"/>
        <end position="22"/>
    </location>
</feature>
<gene>
    <name evidence="2" type="ordered locus">BAV2706</name>
</gene>
<dbReference type="STRING" id="360910.BAV2706"/>
<dbReference type="GeneID" id="92934110"/>
<proteinExistence type="predicted"/>
<dbReference type="EMBL" id="AM167904">
    <property type="protein sequence ID" value="CAJ50317.1"/>
    <property type="molecule type" value="Genomic_DNA"/>
</dbReference>
<accession>Q2KWB9</accession>
<reference evidence="2 3" key="1">
    <citation type="journal article" date="2006" name="J. Bacteriol.">
        <title>Comparison of the genome sequence of the poultry pathogen Bordetella avium with those of B. bronchiseptica, B. pertussis, and B. parapertussis reveals extensive diversity in surface structures associated with host interaction.</title>
        <authorList>
            <person name="Sebaihia M."/>
            <person name="Preston A."/>
            <person name="Maskell D.J."/>
            <person name="Kuzmiak H."/>
            <person name="Connell T.D."/>
            <person name="King N.D."/>
            <person name="Orndorff P.E."/>
            <person name="Miyamoto D.M."/>
            <person name="Thomson N.R."/>
            <person name="Harris D."/>
            <person name="Goble A."/>
            <person name="Lord A."/>
            <person name="Murphy L."/>
            <person name="Quail M.A."/>
            <person name="Rutter S."/>
            <person name="Squares R."/>
            <person name="Squares S."/>
            <person name="Woodward J."/>
            <person name="Parkhill J."/>
            <person name="Temple L.M."/>
        </authorList>
    </citation>
    <scope>NUCLEOTIDE SEQUENCE [LARGE SCALE GENOMIC DNA]</scope>
    <source>
        <strain evidence="2 3">197N</strain>
    </source>
</reference>
<keyword evidence="3" id="KW-1185">Reference proteome</keyword>
<dbReference type="eggNOG" id="ENOG50339CR">
    <property type="taxonomic scope" value="Bacteria"/>
</dbReference>
<dbReference type="Pfam" id="PF09694">
    <property type="entry name" value="Gcw_chp"/>
    <property type="match status" value="1"/>
</dbReference>
<dbReference type="OrthoDB" id="9793561at2"/>
<name>Q2KWB9_BORA1</name>
<evidence type="ECO:0000256" key="1">
    <source>
        <dbReference type="SAM" id="SignalP"/>
    </source>
</evidence>
<organism evidence="2 3">
    <name type="scientific">Bordetella avium (strain 197N)</name>
    <dbReference type="NCBI Taxonomy" id="360910"/>
    <lineage>
        <taxon>Bacteria</taxon>
        <taxon>Pseudomonadati</taxon>
        <taxon>Pseudomonadota</taxon>
        <taxon>Betaproteobacteria</taxon>
        <taxon>Burkholderiales</taxon>
        <taxon>Alcaligenaceae</taxon>
        <taxon>Bordetella</taxon>
    </lineage>
</organism>
<keyword evidence="1" id="KW-0732">Signal</keyword>
<evidence type="ECO:0000313" key="3">
    <source>
        <dbReference type="Proteomes" id="UP000001977"/>
    </source>
</evidence>
<dbReference type="Proteomes" id="UP000001977">
    <property type="component" value="Chromosome"/>
</dbReference>
<evidence type="ECO:0000313" key="2">
    <source>
        <dbReference type="EMBL" id="CAJ50317.1"/>
    </source>
</evidence>
<sequence>MPRALACFATLALLTLPLPSPAAPEQDSLSVNIGLASQYRYRGLMQTNNRPAVSGGVDYQLANGLYIGNWNSSISWLNDSNPQVSAPIEMDFYGGYKGELTTDMPFDIGVMQYYYPGDYPSGYTRPNTTELYAGLGYGPLFFKYSHSLSNLFGFAGTQHSQYFDLSANVPLGFWGLTVNAHAGYQYVRNLDQGSYWDWKLGLTKDFGQGWSAQLAYVDTNANRAVYTNSHGRDMGRGGAVLSVSRSF</sequence>
<dbReference type="AlphaFoldDB" id="Q2KWB9"/>